<organism evidence="1 2">
    <name type="scientific">Rugamonas fusca</name>
    <dbReference type="NCBI Taxonomy" id="2758568"/>
    <lineage>
        <taxon>Bacteria</taxon>
        <taxon>Pseudomonadati</taxon>
        <taxon>Pseudomonadota</taxon>
        <taxon>Betaproteobacteria</taxon>
        <taxon>Burkholderiales</taxon>
        <taxon>Oxalobacteraceae</taxon>
        <taxon>Telluria group</taxon>
        <taxon>Rugamonas</taxon>
    </lineage>
</organism>
<gene>
    <name evidence="1" type="ORF">H3H36_23680</name>
</gene>
<accession>A0A7W2ELX5</accession>
<dbReference type="EMBL" id="JACEZS010000030">
    <property type="protein sequence ID" value="MBA5608355.1"/>
    <property type="molecule type" value="Genomic_DNA"/>
</dbReference>
<name>A0A7W2ELX5_9BURK</name>
<dbReference type="Proteomes" id="UP000566711">
    <property type="component" value="Unassembled WGS sequence"/>
</dbReference>
<comment type="caution">
    <text evidence="1">The sequence shown here is derived from an EMBL/GenBank/DDBJ whole genome shotgun (WGS) entry which is preliminary data.</text>
</comment>
<evidence type="ECO:0000313" key="2">
    <source>
        <dbReference type="Proteomes" id="UP000566711"/>
    </source>
</evidence>
<sequence>MSIAVSAVVRPSSVVRLLRVLVCAGVMLSALSCPGRAWAVACVVAGAAGLPWRGGNPKPRRIDISPVGQIRLTVYQQTGAGAMAPALLAQAPAPLALLAGSTLWPALLCLRLGRAGEPVREVLVAPGCVGRAAFRPLALACRAVAARGSGMADGT</sequence>
<keyword evidence="2" id="KW-1185">Reference proteome</keyword>
<reference evidence="1 2" key="1">
    <citation type="submission" date="2020-07" db="EMBL/GenBank/DDBJ databases">
        <title>Novel species isolated from subtropical streams in China.</title>
        <authorList>
            <person name="Lu H."/>
        </authorList>
    </citation>
    <scope>NUCLEOTIDE SEQUENCE [LARGE SCALE GENOMIC DNA]</scope>
    <source>
        <strain evidence="1 2">FT3S</strain>
    </source>
</reference>
<evidence type="ECO:0000313" key="1">
    <source>
        <dbReference type="EMBL" id="MBA5608355.1"/>
    </source>
</evidence>
<protein>
    <submittedName>
        <fullName evidence="1">Uncharacterized protein</fullName>
    </submittedName>
</protein>
<proteinExistence type="predicted"/>
<dbReference type="RefSeq" id="WP_182220523.1">
    <property type="nucleotide sequence ID" value="NZ_JACEZS010000030.1"/>
</dbReference>
<dbReference type="AlphaFoldDB" id="A0A7W2ELX5"/>